<evidence type="ECO:0000256" key="1">
    <source>
        <dbReference type="ARBA" id="ARBA00005336"/>
    </source>
</evidence>
<comment type="caution">
    <text evidence="5">The sequence shown here is derived from an EMBL/GenBank/DDBJ whole genome shotgun (WGS) entry which is preliminary data.</text>
</comment>
<dbReference type="InterPro" id="IPR013783">
    <property type="entry name" value="Ig-like_fold"/>
</dbReference>
<evidence type="ECO:0000256" key="2">
    <source>
        <dbReference type="ARBA" id="ARBA00022801"/>
    </source>
</evidence>
<dbReference type="EMBL" id="JARAWN010000003">
    <property type="protein sequence ID" value="MDX3128365.1"/>
    <property type="molecule type" value="Genomic_DNA"/>
</dbReference>
<accession>A0AAJ2PJ27</accession>
<name>A0AAJ2PJ27_9ACTN</name>
<dbReference type="InterPro" id="IPR036881">
    <property type="entry name" value="Glyco_hydro_3_C_sf"/>
</dbReference>
<comment type="similarity">
    <text evidence="1">Belongs to the glycosyl hydrolase 3 family.</text>
</comment>
<evidence type="ECO:0000259" key="4">
    <source>
        <dbReference type="SMART" id="SM01217"/>
    </source>
</evidence>
<dbReference type="InterPro" id="IPR002772">
    <property type="entry name" value="Glyco_hydro_3_C"/>
</dbReference>
<organism evidence="5 6">
    <name type="scientific">Streptomyces europaeiscabiei</name>
    <dbReference type="NCBI Taxonomy" id="146819"/>
    <lineage>
        <taxon>Bacteria</taxon>
        <taxon>Bacillati</taxon>
        <taxon>Actinomycetota</taxon>
        <taxon>Actinomycetes</taxon>
        <taxon>Kitasatosporales</taxon>
        <taxon>Streptomycetaceae</taxon>
        <taxon>Streptomyces</taxon>
    </lineage>
</organism>
<evidence type="ECO:0000256" key="3">
    <source>
        <dbReference type="SAM" id="MobiDB-lite"/>
    </source>
</evidence>
<dbReference type="Pfam" id="PF14310">
    <property type="entry name" value="Fn3-like"/>
    <property type="match status" value="1"/>
</dbReference>
<dbReference type="Gene3D" id="3.40.50.1700">
    <property type="entry name" value="Glycoside hydrolase family 3 C-terminal domain"/>
    <property type="match status" value="1"/>
</dbReference>
<gene>
    <name evidence="5" type="ORF">PV367_00740</name>
</gene>
<dbReference type="PANTHER" id="PTHR42715:SF10">
    <property type="entry name" value="BETA-GLUCOSIDASE"/>
    <property type="match status" value="1"/>
</dbReference>
<proteinExistence type="inferred from homology"/>
<dbReference type="Pfam" id="PF01915">
    <property type="entry name" value="Glyco_hydro_3_C"/>
    <property type="match status" value="1"/>
</dbReference>
<keyword evidence="2 5" id="KW-0378">Hydrolase</keyword>
<feature type="region of interest" description="Disordered" evidence="3">
    <location>
        <begin position="26"/>
        <end position="47"/>
    </location>
</feature>
<dbReference type="GO" id="GO:0004553">
    <property type="term" value="F:hydrolase activity, hydrolyzing O-glycosyl compounds"/>
    <property type="evidence" value="ECO:0007669"/>
    <property type="project" value="InterPro"/>
</dbReference>
<evidence type="ECO:0000313" key="6">
    <source>
        <dbReference type="Proteomes" id="UP001273589"/>
    </source>
</evidence>
<protein>
    <submittedName>
        <fullName evidence="5">Glycoside hydrolase family 3 C-terminal domain-containing protein</fullName>
    </submittedName>
</protein>
<dbReference type="InterPro" id="IPR026891">
    <property type="entry name" value="Fn3-like"/>
</dbReference>
<reference evidence="5" key="1">
    <citation type="journal article" date="2023" name="Microb. Genom.">
        <title>Mesoterricola silvestris gen. nov., sp. nov., Mesoterricola sediminis sp. nov., Geothrix oryzae sp. nov., Geothrix edaphica sp. nov., Geothrix rubra sp. nov., and Geothrix limicola sp. nov., six novel members of Acidobacteriota isolated from soils.</title>
        <authorList>
            <person name="Weisberg A.J."/>
            <person name="Pearce E."/>
            <person name="Kramer C.G."/>
            <person name="Chang J.H."/>
            <person name="Clarke C.R."/>
        </authorList>
    </citation>
    <scope>NUCLEOTIDE SEQUENCE</scope>
    <source>
        <strain evidence="5">ND06-05F</strain>
    </source>
</reference>
<dbReference type="AlphaFoldDB" id="A0AAJ2PJ27"/>
<dbReference type="RefSeq" id="WP_319688386.1">
    <property type="nucleotide sequence ID" value="NZ_JARAWN010000003.1"/>
</dbReference>
<feature type="domain" description="Fibronectin type III-like" evidence="4">
    <location>
        <begin position="177"/>
        <end position="242"/>
    </location>
</feature>
<dbReference type="InterPro" id="IPR050288">
    <property type="entry name" value="Cellulose_deg_GH3"/>
</dbReference>
<dbReference type="PANTHER" id="PTHR42715">
    <property type="entry name" value="BETA-GLUCOSIDASE"/>
    <property type="match status" value="1"/>
</dbReference>
<dbReference type="Proteomes" id="UP001273589">
    <property type="component" value="Unassembled WGS sequence"/>
</dbReference>
<evidence type="ECO:0000313" key="5">
    <source>
        <dbReference type="EMBL" id="MDX3128365.1"/>
    </source>
</evidence>
<dbReference type="GO" id="GO:0005975">
    <property type="term" value="P:carbohydrate metabolic process"/>
    <property type="evidence" value="ECO:0007669"/>
    <property type="project" value="InterPro"/>
</dbReference>
<dbReference type="SUPFAM" id="SSF52279">
    <property type="entry name" value="Beta-D-glucan exohydrolase, C-terminal domain"/>
    <property type="match status" value="1"/>
</dbReference>
<sequence length="255" mass="27428">MPERPCRNRHDLLAAVARGRGTCRLGGHHLGDARGNRPPRRVRPTSPPCRLDPLRRTGRPAALLWSWFPGQEGGDAIADILTGTEPGGRLPTTVPATEADVPVLSTQPVDGTLDYAEGDLIGYRAYTVSATAPLFPFGHGLSYTTWDYQDFVVTGDMERGLTVRVTIRNIGERSGREVVQVYLDPDDGDEPQRLVGFAAVEAGASESVIATITVPAHALTVWTPAGWAPRSGPHRLRVGRSAADLRLTAAVPRSS</sequence>
<dbReference type="SMART" id="SM01217">
    <property type="entry name" value="Fn3_like"/>
    <property type="match status" value="1"/>
</dbReference>
<dbReference type="Gene3D" id="2.60.40.10">
    <property type="entry name" value="Immunoglobulins"/>
    <property type="match status" value="1"/>
</dbReference>